<organism evidence="2 3">
    <name type="scientific">Actinomadura nitritigenes</name>
    <dbReference type="NCBI Taxonomy" id="134602"/>
    <lineage>
        <taxon>Bacteria</taxon>
        <taxon>Bacillati</taxon>
        <taxon>Actinomycetota</taxon>
        <taxon>Actinomycetes</taxon>
        <taxon>Streptosporangiales</taxon>
        <taxon>Thermomonosporaceae</taxon>
        <taxon>Actinomadura</taxon>
    </lineage>
</organism>
<dbReference type="Proteomes" id="UP000666915">
    <property type="component" value="Unassembled WGS sequence"/>
</dbReference>
<proteinExistence type="predicted"/>
<reference evidence="2 3" key="1">
    <citation type="submission" date="2021-03" db="EMBL/GenBank/DDBJ databases">
        <authorList>
            <person name="Kanchanasin P."/>
            <person name="Saeng-In P."/>
            <person name="Phongsopitanun W."/>
            <person name="Yuki M."/>
            <person name="Kudo T."/>
            <person name="Ohkuma M."/>
            <person name="Tanasupawat S."/>
        </authorList>
    </citation>
    <scope>NUCLEOTIDE SEQUENCE [LARGE SCALE GENOMIC DNA]</scope>
    <source>
        <strain evidence="2 3">L46</strain>
    </source>
</reference>
<evidence type="ECO:0008006" key="4">
    <source>
        <dbReference type="Google" id="ProtNLM"/>
    </source>
</evidence>
<dbReference type="EMBL" id="JAGEOK010000010">
    <property type="protein sequence ID" value="MBO2439212.1"/>
    <property type="molecule type" value="Genomic_DNA"/>
</dbReference>
<dbReference type="RefSeq" id="WP_208267510.1">
    <property type="nucleotide sequence ID" value="NZ_BAAAGM010000011.1"/>
</dbReference>
<name>A0ABS3QYY3_9ACTN</name>
<gene>
    <name evidence="2" type="ORF">J4557_16950</name>
</gene>
<keyword evidence="3" id="KW-1185">Reference proteome</keyword>
<evidence type="ECO:0000313" key="2">
    <source>
        <dbReference type="EMBL" id="MBO2439212.1"/>
    </source>
</evidence>
<comment type="caution">
    <text evidence="2">The sequence shown here is derived from an EMBL/GenBank/DDBJ whole genome shotgun (WGS) entry which is preliminary data.</text>
</comment>
<sequence>MRKLGTALAASAALAPSVLAASPASAASGWTVVNPSSTGVFTADSGTLAITAGSTAITCPTMHLAGTLPSVSSGPAGLGRIGNGYAENCTDAKGVTWGVSISSGWTGDILDGQSYDAAAGRTELTVFNPFIIVHSTSCSFILSALNANYTNSGSVLRTGQGTVGYGGGCGIAAGTAVSFAAAFTVSPAITITGPSA</sequence>
<accession>A0ABS3QYY3</accession>
<evidence type="ECO:0000313" key="3">
    <source>
        <dbReference type="Proteomes" id="UP000666915"/>
    </source>
</evidence>
<feature type="signal peptide" evidence="1">
    <location>
        <begin position="1"/>
        <end position="26"/>
    </location>
</feature>
<feature type="chain" id="PRO_5045211045" description="Secreted protein" evidence="1">
    <location>
        <begin position="27"/>
        <end position="196"/>
    </location>
</feature>
<protein>
    <recommendedName>
        <fullName evidence="4">Secreted protein</fullName>
    </recommendedName>
</protein>
<evidence type="ECO:0000256" key="1">
    <source>
        <dbReference type="SAM" id="SignalP"/>
    </source>
</evidence>
<keyword evidence="1" id="KW-0732">Signal</keyword>